<evidence type="ECO:0000313" key="3">
    <source>
        <dbReference type="EMBL" id="ALR19034.1"/>
    </source>
</evidence>
<sequence>MKGICQKHGRLYYRRKVGGRDTYIRLPALDDPNFAAAYADASRPDKARAKPAKGTFAALVADYRASSEFTTLSDTTKTNRLRYLDMIVSEHGHRTVAGCRPSDVRKMRDAYASLSGKANNWLATFKALMSYAALNDWRRDNPAREVRKLEDGEHEPWPADVLEQALAHASPTLRLAIITGLCSGARIGDVIKMQHGWHDGHFMQFTTSKRVGRKTVGVPVAVPMHPLWLEEIAKLPRKTMTLIYDRSGKPFADTGVLQERVRTLMKSIGKPTYLSNGKERNYTFHGLRKNAACYLAELGLSDIDIGAICGMTPDTVRHYTKRKRALMIARGAADRVTRGDVLPLKGGRSQGAAK</sequence>
<dbReference type="EMBL" id="CP013264">
    <property type="protein sequence ID" value="ALR19034.1"/>
    <property type="molecule type" value="Genomic_DNA"/>
</dbReference>
<dbReference type="Gene3D" id="1.10.443.10">
    <property type="entry name" value="Intergrase catalytic core"/>
    <property type="match status" value="1"/>
</dbReference>
<dbReference type="InterPro" id="IPR010998">
    <property type="entry name" value="Integrase_recombinase_N"/>
</dbReference>
<keyword evidence="4" id="KW-1185">Reference proteome</keyword>
<name>A0A0S3EUD1_9SPHN</name>
<dbReference type="STRING" id="1332080.ATN00_00580"/>
<proteinExistence type="predicted"/>
<dbReference type="SUPFAM" id="SSF56349">
    <property type="entry name" value="DNA breaking-rejoining enzymes"/>
    <property type="match status" value="1"/>
</dbReference>
<keyword evidence="2" id="KW-0233">DNA recombination</keyword>
<dbReference type="InterPro" id="IPR011010">
    <property type="entry name" value="DNA_brk_join_enz"/>
</dbReference>
<evidence type="ECO:0000313" key="4">
    <source>
        <dbReference type="Proteomes" id="UP000056968"/>
    </source>
</evidence>
<dbReference type="AlphaFoldDB" id="A0A0S3EUD1"/>
<dbReference type="GO" id="GO:0015074">
    <property type="term" value="P:DNA integration"/>
    <property type="evidence" value="ECO:0007669"/>
    <property type="project" value="InterPro"/>
</dbReference>
<dbReference type="InterPro" id="IPR013762">
    <property type="entry name" value="Integrase-like_cat_sf"/>
</dbReference>
<keyword evidence="1" id="KW-0238">DNA-binding</keyword>
<dbReference type="GO" id="GO:0006310">
    <property type="term" value="P:DNA recombination"/>
    <property type="evidence" value="ECO:0007669"/>
    <property type="project" value="UniProtKB-KW"/>
</dbReference>
<dbReference type="Proteomes" id="UP000056968">
    <property type="component" value="Chromosome"/>
</dbReference>
<evidence type="ECO:0000256" key="1">
    <source>
        <dbReference type="ARBA" id="ARBA00023125"/>
    </source>
</evidence>
<evidence type="ECO:0000256" key="2">
    <source>
        <dbReference type="ARBA" id="ARBA00023172"/>
    </source>
</evidence>
<reference evidence="3 4" key="1">
    <citation type="submission" date="2015-11" db="EMBL/GenBank/DDBJ databases">
        <title>A Two-component Flavoprotein Monooxygenase System MeaXY Responsible for para-Hydroxylation of 2-Methyl-6-ethylaniline and 2,6-Diethylaniline in Sphingobium baderi DE-13.</title>
        <authorList>
            <person name="Cheng M."/>
            <person name="Meng Q."/>
            <person name="Yang Y."/>
            <person name="Chu C."/>
            <person name="Yan X."/>
            <person name="He J."/>
            <person name="Li S."/>
        </authorList>
    </citation>
    <scope>NUCLEOTIDE SEQUENCE [LARGE SCALE GENOMIC DNA]</scope>
    <source>
        <strain evidence="3 4">DE-13</strain>
    </source>
</reference>
<protein>
    <recommendedName>
        <fullName evidence="5">Tyr recombinase domain-containing protein</fullName>
    </recommendedName>
</protein>
<dbReference type="Gene3D" id="1.10.150.130">
    <property type="match status" value="1"/>
</dbReference>
<gene>
    <name evidence="3" type="ORF">ATN00_00580</name>
</gene>
<dbReference type="KEGG" id="sbd:ATN00_00580"/>
<accession>A0A0S3EUD1</accession>
<dbReference type="GO" id="GO:0003677">
    <property type="term" value="F:DNA binding"/>
    <property type="evidence" value="ECO:0007669"/>
    <property type="project" value="UniProtKB-KW"/>
</dbReference>
<organism evidence="3 4">
    <name type="scientific">Sphingobium baderi</name>
    <dbReference type="NCBI Taxonomy" id="1332080"/>
    <lineage>
        <taxon>Bacteria</taxon>
        <taxon>Pseudomonadati</taxon>
        <taxon>Pseudomonadota</taxon>
        <taxon>Alphaproteobacteria</taxon>
        <taxon>Sphingomonadales</taxon>
        <taxon>Sphingomonadaceae</taxon>
        <taxon>Sphingobium</taxon>
    </lineage>
</organism>
<evidence type="ECO:0008006" key="5">
    <source>
        <dbReference type="Google" id="ProtNLM"/>
    </source>
</evidence>